<dbReference type="KEGG" id="pmet:G4Y79_01460"/>
<sequence length="202" mass="22853">MLHDNTQALARYNSLFNNQQYQAIAAQLAIDLRTERDSMRVSDMMNEITNVALSLVGHSHYDDAWMKLATLCGQTGISIVAIDMIYNYLLIYQQPVDMRADDFQMTAKCLLKAYEAADTLRAAVSCANAVHSWRGRMAYDLLSAADYLTQAAIQLLSDGNQSYIREKLQQGIRRITGALHEGIRHSKRPNLFDFSNTHFPTE</sequence>
<dbReference type="EMBL" id="CP062983">
    <property type="protein sequence ID" value="QPC83071.1"/>
    <property type="molecule type" value="Genomic_DNA"/>
</dbReference>
<protein>
    <submittedName>
        <fullName evidence="1">Uncharacterized protein</fullName>
    </submittedName>
</protein>
<reference evidence="1 2" key="1">
    <citation type="submission" date="2020-02" db="EMBL/GenBank/DDBJ databases">
        <authorList>
            <person name="Zheng R.K."/>
            <person name="Sun C.M."/>
        </authorList>
    </citation>
    <scope>NUCLEOTIDE SEQUENCE [LARGE SCALE GENOMIC DNA]</scope>
    <source>
        <strain evidence="2">rifampicinis</strain>
    </source>
</reference>
<evidence type="ECO:0000313" key="2">
    <source>
        <dbReference type="Proteomes" id="UP000594468"/>
    </source>
</evidence>
<evidence type="ECO:0000313" key="1">
    <source>
        <dbReference type="EMBL" id="QPC83071.1"/>
    </source>
</evidence>
<organism evidence="1 2">
    <name type="scientific">Phototrophicus methaneseepsis</name>
    <dbReference type="NCBI Taxonomy" id="2710758"/>
    <lineage>
        <taxon>Bacteria</taxon>
        <taxon>Bacillati</taxon>
        <taxon>Chloroflexota</taxon>
        <taxon>Candidatus Thermofontia</taxon>
        <taxon>Phototrophicales</taxon>
        <taxon>Phototrophicaceae</taxon>
        <taxon>Phototrophicus</taxon>
    </lineage>
</organism>
<accession>A0A7S8IEY7</accession>
<keyword evidence="2" id="KW-1185">Reference proteome</keyword>
<gene>
    <name evidence="1" type="ORF">G4Y79_01460</name>
</gene>
<proteinExistence type="predicted"/>
<dbReference type="AlphaFoldDB" id="A0A7S8IEY7"/>
<name>A0A7S8IEY7_9CHLR</name>
<dbReference type="Proteomes" id="UP000594468">
    <property type="component" value="Chromosome"/>
</dbReference>
<dbReference type="RefSeq" id="WP_195171140.1">
    <property type="nucleotide sequence ID" value="NZ_CP062983.1"/>
</dbReference>